<keyword evidence="2" id="KW-0150">Chloroplast</keyword>
<dbReference type="GeneID" id="30511838"/>
<evidence type="ECO:0000313" key="2">
    <source>
        <dbReference type="EMBL" id="ANJ70778.1"/>
    </source>
</evidence>
<proteinExistence type="predicted"/>
<organism evidence="2">
    <name type="scientific">Caulerpa racemosa</name>
    <name type="common">Green alga</name>
    <dbReference type="NCBI Taxonomy" id="76317"/>
    <lineage>
        <taxon>Eukaryota</taxon>
        <taxon>Viridiplantae</taxon>
        <taxon>Chlorophyta</taxon>
        <taxon>core chlorophytes</taxon>
        <taxon>Ulvophyceae</taxon>
        <taxon>TCBD clade</taxon>
        <taxon>Bryopsidales</taxon>
        <taxon>Halimedineae</taxon>
        <taxon>Caulerpaceae</taxon>
        <taxon>Caulerpa</taxon>
    </lineage>
</organism>
<dbReference type="EMBL" id="KT946602">
    <property type="protein sequence ID" value="ANJ70778.1"/>
    <property type="molecule type" value="Genomic_DNA"/>
</dbReference>
<dbReference type="Pfam" id="PF08388">
    <property type="entry name" value="GIIM"/>
    <property type="match status" value="1"/>
</dbReference>
<protein>
    <recommendedName>
        <fullName evidence="1">Group II intron maturase-specific domain-containing protein</fullName>
    </recommendedName>
</protein>
<dbReference type="AlphaFoldDB" id="A0A1I9LKB7"/>
<feature type="domain" description="Group II intron maturase-specific" evidence="1">
    <location>
        <begin position="264"/>
        <end position="321"/>
    </location>
</feature>
<reference evidence="2" key="1">
    <citation type="submission" date="2015-10" db="EMBL/GenBank/DDBJ databases">
        <title>Complete chloroplast Genomes for Caulerpa racemosa and Codium decorticatum (Bryopsidales, Chlorophyta) and Comparative Analyses of Five Siphonous Green Seaweed Plastomes.</title>
        <authorList>
            <person name="Lam D.W."/>
            <person name="Lopez-Bautista J.M."/>
        </authorList>
    </citation>
    <scope>NUCLEOTIDE SEQUENCE</scope>
</reference>
<accession>A0A1I9LKB7</accession>
<dbReference type="InterPro" id="IPR013597">
    <property type="entry name" value="Mat_intron_G2"/>
</dbReference>
<dbReference type="RefSeq" id="YP_009326785.1">
    <property type="nucleotide sequence ID" value="NC_032042.1"/>
</dbReference>
<geneLocation type="chloroplast" evidence="2"/>
<gene>
    <name evidence="2" type="primary">orf1</name>
</gene>
<sequence>MYWQKFFYELVRFQKKINQNQSKRRNCRNFKRLLIRSRSIQFLIIGNLLARAPNFGNNYIFNIIENTIYFYIVDQQWILVLSSLMSPKIVFLTGQKNYYIYTHLYKIFKKIVDPQYIMITIFDNFLSKKNKLWILSNLILEQKYFLSRIPYFRKQKMYKKNLKTIVQYLCIKDFSSLIPETLGLKYNNIIIRILSHKFYNNQILYDFALTRGLNIQFNKTYPYSSIFFLGWFFDGKIINIRSHQKEFQKFLNKSQISRYTPFYPLDQIIFELNKKIHHWRNFYNEPNLYKLMNDYFFWRIWFWLKKRHKKKGSKWLYEKYWNQSTSRKWVLSSNNEYLIILRK</sequence>
<name>A0A1I9LKB7_CAURA</name>
<evidence type="ECO:0000259" key="1">
    <source>
        <dbReference type="Pfam" id="PF08388"/>
    </source>
</evidence>
<keyword evidence="2" id="KW-0934">Plastid</keyword>